<keyword evidence="1 7" id="KW-1003">Cell membrane</keyword>
<evidence type="ECO:0000256" key="1">
    <source>
        <dbReference type="ARBA" id="ARBA00022475"/>
    </source>
</evidence>
<dbReference type="InterPro" id="IPR003770">
    <property type="entry name" value="MLTG-like"/>
</dbReference>
<evidence type="ECO:0000313" key="9">
    <source>
        <dbReference type="Proteomes" id="UP000714420"/>
    </source>
</evidence>
<dbReference type="Pfam" id="PF02618">
    <property type="entry name" value="YceG"/>
    <property type="match status" value="1"/>
</dbReference>
<comment type="subcellular location">
    <subcellularLocation>
        <location evidence="7">Cell membrane</location>
        <topology evidence="7">Single-pass membrane protein</topology>
    </subcellularLocation>
</comment>
<keyword evidence="9" id="KW-1185">Reference proteome</keyword>
<name>A0ABX2ASC3_9BACT</name>
<evidence type="ECO:0000256" key="5">
    <source>
        <dbReference type="ARBA" id="ARBA00023239"/>
    </source>
</evidence>
<dbReference type="EMBL" id="JABKKF010000016">
    <property type="protein sequence ID" value="NPD93104.1"/>
    <property type="molecule type" value="Genomic_DNA"/>
</dbReference>
<dbReference type="EC" id="4.2.2.29" evidence="7"/>
<feature type="transmembrane region" description="Helical" evidence="7">
    <location>
        <begin position="9"/>
        <end position="29"/>
    </location>
</feature>
<sequence>MKQIKSKLYLYTAAVCILVIIGLVYYYFFTPLSEHDTVQYVYIDDDDTQDSVFAKMETIANKHALTGFRAIARHSGYDNKIHTGRYAVAPKENAFTVYRRLKNGVQAPIRLTIPETRTMNRLAGFLAGKLMIDSTEIAQALGDSAFCGKYGYTPETIPALFVPDTYEVYWNLTLDDFMRRMLKEHNAFWKGQRTDKAKAMGMTPNEVATMASIIDEETANNAEKPMIAGMYYNRLKQEMPLQADPTVKFAWKDFSIKRIYNKLLRIENPYNTYKNIGLPPGPIKIASVAGIDAVLDHVKHDYLYMCAKEDFSGTHNFARTYEEHLENAARYTKALNERGIR</sequence>
<evidence type="ECO:0000256" key="3">
    <source>
        <dbReference type="ARBA" id="ARBA00022989"/>
    </source>
</evidence>
<dbReference type="HAMAP" id="MF_02065">
    <property type="entry name" value="MltG"/>
    <property type="match status" value="1"/>
</dbReference>
<protein>
    <recommendedName>
        <fullName evidence="7">Endolytic murein transglycosylase</fullName>
        <ecNumber evidence="7">4.2.2.29</ecNumber>
    </recommendedName>
    <alternativeName>
        <fullName evidence="7">Peptidoglycan lytic transglycosylase</fullName>
    </alternativeName>
    <alternativeName>
        <fullName evidence="7">Peptidoglycan polymerization terminase</fullName>
    </alternativeName>
</protein>
<dbReference type="CDD" id="cd08010">
    <property type="entry name" value="MltG_like"/>
    <property type="match status" value="1"/>
</dbReference>
<accession>A0ABX2ASC3</accession>
<gene>
    <name evidence="7 8" type="primary">mltG</name>
    <name evidence="8" type="ORF">HPS56_12310</name>
</gene>
<keyword evidence="3 7" id="KW-1133">Transmembrane helix</keyword>
<reference evidence="8 9" key="1">
    <citation type="submission" date="2020-05" db="EMBL/GenBank/DDBJ databases">
        <title>Distinct polysaccharide utilization as determinants for interspecies competition between intestinal Prevotella spp.</title>
        <authorList>
            <person name="Galvez E.J.C."/>
            <person name="Iljazovic A."/>
            <person name="Strowig T."/>
        </authorList>
    </citation>
    <scope>NUCLEOTIDE SEQUENCE [LARGE SCALE GENOMIC DNA]</scope>
    <source>
        <strain evidence="8 9">PMUR</strain>
    </source>
</reference>
<dbReference type="Gene3D" id="3.30.160.60">
    <property type="entry name" value="Classic Zinc Finger"/>
    <property type="match status" value="1"/>
</dbReference>
<evidence type="ECO:0000256" key="6">
    <source>
        <dbReference type="ARBA" id="ARBA00023316"/>
    </source>
</evidence>
<evidence type="ECO:0000256" key="2">
    <source>
        <dbReference type="ARBA" id="ARBA00022692"/>
    </source>
</evidence>
<evidence type="ECO:0000256" key="4">
    <source>
        <dbReference type="ARBA" id="ARBA00023136"/>
    </source>
</evidence>
<evidence type="ECO:0000313" key="8">
    <source>
        <dbReference type="EMBL" id="NPD93104.1"/>
    </source>
</evidence>
<comment type="caution">
    <text evidence="8">The sequence shown here is derived from an EMBL/GenBank/DDBJ whole genome shotgun (WGS) entry which is preliminary data.</text>
</comment>
<organism evidence="8 9">
    <name type="scientific">Xylanibacter muris</name>
    <dbReference type="NCBI Taxonomy" id="2736290"/>
    <lineage>
        <taxon>Bacteria</taxon>
        <taxon>Pseudomonadati</taxon>
        <taxon>Bacteroidota</taxon>
        <taxon>Bacteroidia</taxon>
        <taxon>Bacteroidales</taxon>
        <taxon>Prevotellaceae</taxon>
        <taxon>Xylanibacter</taxon>
    </lineage>
</organism>
<dbReference type="Proteomes" id="UP000714420">
    <property type="component" value="Unassembled WGS sequence"/>
</dbReference>
<keyword evidence="6 7" id="KW-0961">Cell wall biogenesis/degradation</keyword>
<feature type="site" description="Important for catalytic activity" evidence="7">
    <location>
        <position position="217"/>
    </location>
</feature>
<keyword evidence="2 7" id="KW-0812">Transmembrane</keyword>
<dbReference type="PANTHER" id="PTHR30518">
    <property type="entry name" value="ENDOLYTIC MUREIN TRANSGLYCOSYLASE"/>
    <property type="match status" value="1"/>
</dbReference>
<dbReference type="NCBIfam" id="TIGR00247">
    <property type="entry name" value="endolytic transglycosylase MltG"/>
    <property type="match status" value="1"/>
</dbReference>
<comment type="similarity">
    <text evidence="7">Belongs to the transglycosylase MltG family.</text>
</comment>
<evidence type="ECO:0000256" key="7">
    <source>
        <dbReference type="HAMAP-Rule" id="MF_02065"/>
    </source>
</evidence>
<keyword evidence="5 7" id="KW-0456">Lyase</keyword>
<dbReference type="PANTHER" id="PTHR30518:SF2">
    <property type="entry name" value="ENDOLYTIC MUREIN TRANSGLYCOSYLASE"/>
    <property type="match status" value="1"/>
</dbReference>
<keyword evidence="4 7" id="KW-0472">Membrane</keyword>
<dbReference type="RefSeq" id="WP_172277116.1">
    <property type="nucleotide sequence ID" value="NZ_CASGMU010000007.1"/>
</dbReference>
<comment type="function">
    <text evidence="7">Functions as a peptidoglycan terminase that cleaves nascent peptidoglycan strands endolytically to terminate their elongation.</text>
</comment>
<proteinExistence type="inferred from homology"/>
<comment type="catalytic activity">
    <reaction evidence="7">
        <text>a peptidoglycan chain = a peptidoglycan chain with N-acetyl-1,6-anhydromuramyl-[peptide] at the reducing end + a peptidoglycan chain with N-acetylglucosamine at the non-reducing end.</text>
        <dbReference type="EC" id="4.2.2.29"/>
    </reaction>
</comment>